<dbReference type="InterPro" id="IPR013786">
    <property type="entry name" value="AcylCoA_DH/ox_N"/>
</dbReference>
<dbReference type="Pfam" id="PF02771">
    <property type="entry name" value="Acyl-CoA_dh_N"/>
    <property type="match status" value="1"/>
</dbReference>
<dbReference type="OrthoDB" id="9770681at2"/>
<evidence type="ECO:0000313" key="3">
    <source>
        <dbReference type="Proteomes" id="UP000318542"/>
    </source>
</evidence>
<comment type="caution">
    <text evidence="2">The sequence shown here is derived from an EMBL/GenBank/DDBJ whole genome shotgun (WGS) entry which is preliminary data.</text>
</comment>
<keyword evidence="3" id="KW-1185">Reference proteome</keyword>
<dbReference type="InterPro" id="IPR037069">
    <property type="entry name" value="AcylCoA_DH/ox_N_sf"/>
</dbReference>
<dbReference type="GO" id="GO:0050660">
    <property type="term" value="F:flavin adenine dinucleotide binding"/>
    <property type="evidence" value="ECO:0007669"/>
    <property type="project" value="InterPro"/>
</dbReference>
<evidence type="ECO:0000259" key="1">
    <source>
        <dbReference type="Pfam" id="PF02771"/>
    </source>
</evidence>
<gene>
    <name evidence="2" type="ORF">Tther_02588</name>
</gene>
<dbReference type="SUPFAM" id="SSF56645">
    <property type="entry name" value="Acyl-CoA dehydrogenase NM domain-like"/>
    <property type="match status" value="1"/>
</dbReference>
<dbReference type="AlphaFoldDB" id="A0A554WQF9"/>
<sequence length="67" mass="7927">MDLRFSPDEAAFRDEVRAFLRDHLPVELATKVRQGLRLTRDDMARWHAILQARGWLATHWPREWGGT</sequence>
<dbReference type="GO" id="GO:0016627">
    <property type="term" value="F:oxidoreductase activity, acting on the CH-CH group of donors"/>
    <property type="evidence" value="ECO:0007669"/>
    <property type="project" value="InterPro"/>
</dbReference>
<evidence type="ECO:0000313" key="2">
    <source>
        <dbReference type="EMBL" id="TSE25816.1"/>
    </source>
</evidence>
<protein>
    <submittedName>
        <fullName evidence="2">Pimeloyl-CoA dehydrogenase, large subunit</fullName>
    </submittedName>
</protein>
<proteinExistence type="predicted"/>
<reference evidence="2 3" key="1">
    <citation type="submission" date="2019-07" db="EMBL/GenBank/DDBJ databases">
        <title>Tepidimonas thermarum AA-1 draft genome.</title>
        <authorList>
            <person name="Da Costa M.S."/>
            <person name="Froufe H.J.C."/>
            <person name="Egas C."/>
            <person name="Albuquerque L."/>
        </authorList>
    </citation>
    <scope>NUCLEOTIDE SEQUENCE [LARGE SCALE GENOMIC DNA]</scope>
    <source>
        <strain evidence="2 3">AA-1</strain>
    </source>
</reference>
<dbReference type="InterPro" id="IPR009100">
    <property type="entry name" value="AcylCoA_DH/oxidase_NM_dom_sf"/>
</dbReference>
<name>A0A554WQF9_9BURK</name>
<accession>A0A554WQF9</accession>
<dbReference type="Proteomes" id="UP000318542">
    <property type="component" value="Unassembled WGS sequence"/>
</dbReference>
<feature type="domain" description="Acyl-CoA dehydrogenase/oxidase N-terminal" evidence="1">
    <location>
        <begin position="6"/>
        <end position="66"/>
    </location>
</feature>
<dbReference type="EMBL" id="VJOL01000107">
    <property type="protein sequence ID" value="TSE25816.1"/>
    <property type="molecule type" value="Genomic_DNA"/>
</dbReference>
<dbReference type="Gene3D" id="1.10.540.10">
    <property type="entry name" value="Acyl-CoA dehydrogenase/oxidase, N-terminal domain"/>
    <property type="match status" value="1"/>
</dbReference>
<organism evidence="2 3">
    <name type="scientific">Tepidimonas thermarum</name>
    <dbReference type="NCBI Taxonomy" id="335431"/>
    <lineage>
        <taxon>Bacteria</taxon>
        <taxon>Pseudomonadati</taxon>
        <taxon>Pseudomonadota</taxon>
        <taxon>Betaproteobacteria</taxon>
        <taxon>Burkholderiales</taxon>
        <taxon>Tepidimonas</taxon>
    </lineage>
</organism>